<comment type="caution">
    <text evidence="1">The sequence shown here is derived from an EMBL/GenBank/DDBJ whole genome shotgun (WGS) entry which is preliminary data.</text>
</comment>
<dbReference type="AlphaFoldDB" id="A0A5B6USZ2"/>
<dbReference type="OrthoDB" id="10257471at2759"/>
<sequence length="63" mass="7134">MVVLGNRDLHILAALLLGDKISSILHSFFGWFNDLCGAYLVDYYYDIGGKRIIKFELIWLGVG</sequence>
<dbReference type="EMBL" id="SMMG02000009">
    <property type="protein sequence ID" value="KAA3459896.1"/>
    <property type="molecule type" value="Genomic_DNA"/>
</dbReference>
<dbReference type="Proteomes" id="UP000325315">
    <property type="component" value="Unassembled WGS sequence"/>
</dbReference>
<reference evidence="2" key="1">
    <citation type="journal article" date="2019" name="Plant Biotechnol. J.">
        <title>Genome sequencing of the Australian wild diploid species Gossypium australe highlights disease resistance and delayed gland morphogenesis.</title>
        <authorList>
            <person name="Cai Y."/>
            <person name="Cai X."/>
            <person name="Wang Q."/>
            <person name="Wang P."/>
            <person name="Zhang Y."/>
            <person name="Cai C."/>
            <person name="Xu Y."/>
            <person name="Wang K."/>
            <person name="Zhou Z."/>
            <person name="Wang C."/>
            <person name="Geng S."/>
            <person name="Li B."/>
            <person name="Dong Q."/>
            <person name="Hou Y."/>
            <person name="Wang H."/>
            <person name="Ai P."/>
            <person name="Liu Z."/>
            <person name="Yi F."/>
            <person name="Sun M."/>
            <person name="An G."/>
            <person name="Cheng J."/>
            <person name="Zhang Y."/>
            <person name="Shi Q."/>
            <person name="Xie Y."/>
            <person name="Shi X."/>
            <person name="Chang Y."/>
            <person name="Huang F."/>
            <person name="Chen Y."/>
            <person name="Hong S."/>
            <person name="Mi L."/>
            <person name="Sun Q."/>
            <person name="Zhang L."/>
            <person name="Zhou B."/>
            <person name="Peng R."/>
            <person name="Zhang X."/>
            <person name="Liu F."/>
        </authorList>
    </citation>
    <scope>NUCLEOTIDE SEQUENCE [LARGE SCALE GENOMIC DNA]</scope>
    <source>
        <strain evidence="2">cv. PA1801</strain>
    </source>
</reference>
<evidence type="ECO:0000313" key="2">
    <source>
        <dbReference type="Proteomes" id="UP000325315"/>
    </source>
</evidence>
<name>A0A5B6USZ2_9ROSI</name>
<evidence type="ECO:0000313" key="1">
    <source>
        <dbReference type="EMBL" id="KAA3459896.1"/>
    </source>
</evidence>
<accession>A0A5B6USZ2</accession>
<protein>
    <submittedName>
        <fullName evidence="1">F-box protein isoform X1</fullName>
    </submittedName>
</protein>
<keyword evidence="2" id="KW-1185">Reference proteome</keyword>
<gene>
    <name evidence="1" type="ORF">EPI10_026618</name>
</gene>
<proteinExistence type="predicted"/>
<organism evidence="1 2">
    <name type="scientific">Gossypium australe</name>
    <dbReference type="NCBI Taxonomy" id="47621"/>
    <lineage>
        <taxon>Eukaryota</taxon>
        <taxon>Viridiplantae</taxon>
        <taxon>Streptophyta</taxon>
        <taxon>Embryophyta</taxon>
        <taxon>Tracheophyta</taxon>
        <taxon>Spermatophyta</taxon>
        <taxon>Magnoliopsida</taxon>
        <taxon>eudicotyledons</taxon>
        <taxon>Gunneridae</taxon>
        <taxon>Pentapetalae</taxon>
        <taxon>rosids</taxon>
        <taxon>malvids</taxon>
        <taxon>Malvales</taxon>
        <taxon>Malvaceae</taxon>
        <taxon>Malvoideae</taxon>
        <taxon>Gossypium</taxon>
    </lineage>
</organism>